<feature type="domain" description="CENP-V/GFA" evidence="5">
    <location>
        <begin position="3"/>
        <end position="111"/>
    </location>
</feature>
<dbReference type="OrthoDB" id="9807246at2"/>
<evidence type="ECO:0000313" key="7">
    <source>
        <dbReference type="Proteomes" id="UP000320314"/>
    </source>
</evidence>
<dbReference type="SUPFAM" id="SSF51316">
    <property type="entry name" value="Mss4-like"/>
    <property type="match status" value="1"/>
</dbReference>
<evidence type="ECO:0000256" key="4">
    <source>
        <dbReference type="ARBA" id="ARBA00023239"/>
    </source>
</evidence>
<evidence type="ECO:0000256" key="1">
    <source>
        <dbReference type="ARBA" id="ARBA00005495"/>
    </source>
</evidence>
<name>A0A506U029_9HYPH</name>
<evidence type="ECO:0000313" key="6">
    <source>
        <dbReference type="EMBL" id="TPW27130.1"/>
    </source>
</evidence>
<proteinExistence type="inferred from homology"/>
<dbReference type="Proteomes" id="UP000320314">
    <property type="component" value="Unassembled WGS sequence"/>
</dbReference>
<evidence type="ECO:0000256" key="2">
    <source>
        <dbReference type="ARBA" id="ARBA00022723"/>
    </source>
</evidence>
<evidence type="ECO:0000256" key="3">
    <source>
        <dbReference type="ARBA" id="ARBA00022833"/>
    </source>
</evidence>
<dbReference type="PROSITE" id="PS51891">
    <property type="entry name" value="CENP_V_GFA"/>
    <property type="match status" value="1"/>
</dbReference>
<dbReference type="GO" id="GO:0046872">
    <property type="term" value="F:metal ion binding"/>
    <property type="evidence" value="ECO:0007669"/>
    <property type="project" value="UniProtKB-KW"/>
</dbReference>
<dbReference type="RefSeq" id="WP_141167374.1">
    <property type="nucleotide sequence ID" value="NZ_VHLH01000023.1"/>
</dbReference>
<dbReference type="PANTHER" id="PTHR33337">
    <property type="entry name" value="GFA DOMAIN-CONTAINING PROTEIN"/>
    <property type="match status" value="1"/>
</dbReference>
<keyword evidence="7" id="KW-1185">Reference proteome</keyword>
<reference evidence="6 7" key="1">
    <citation type="submission" date="2019-06" db="EMBL/GenBank/DDBJ databases">
        <authorList>
            <person name="Li M."/>
        </authorList>
    </citation>
    <scope>NUCLEOTIDE SEQUENCE [LARGE SCALE GENOMIC DNA]</scope>
    <source>
        <strain evidence="6 7">BGMRC6574</strain>
    </source>
</reference>
<dbReference type="GO" id="GO:0016846">
    <property type="term" value="F:carbon-sulfur lyase activity"/>
    <property type="evidence" value="ECO:0007669"/>
    <property type="project" value="InterPro"/>
</dbReference>
<dbReference type="InterPro" id="IPR011057">
    <property type="entry name" value="Mss4-like_sf"/>
</dbReference>
<keyword evidence="4" id="KW-0456">Lyase</keyword>
<comment type="caution">
    <text evidence="6">The sequence shown here is derived from an EMBL/GenBank/DDBJ whole genome shotgun (WGS) entry which is preliminary data.</text>
</comment>
<dbReference type="AlphaFoldDB" id="A0A506U029"/>
<keyword evidence="3" id="KW-0862">Zinc</keyword>
<dbReference type="Gene3D" id="3.90.1590.10">
    <property type="entry name" value="glutathione-dependent formaldehyde- activating enzyme (gfa)"/>
    <property type="match status" value="1"/>
</dbReference>
<gene>
    <name evidence="6" type="ORF">FJU11_12355</name>
</gene>
<keyword evidence="2" id="KW-0479">Metal-binding</keyword>
<accession>A0A506U029</accession>
<protein>
    <submittedName>
        <fullName evidence="6">GFA family protein</fullName>
    </submittedName>
</protein>
<dbReference type="EMBL" id="VHLH01000023">
    <property type="protein sequence ID" value="TPW27130.1"/>
    <property type="molecule type" value="Genomic_DNA"/>
</dbReference>
<sequence>MTRTGRCLCGATTFTAEGEPEWVTFCHCESCRRATSSPATVFACFPAERVVFQGDTLQEYASSPGVTRSFCGTCGSPLSYRTDERADQIDLYVAAFDAPEDLRPTRHDFYGERLSWMIPGDGLPTRE</sequence>
<dbReference type="InterPro" id="IPR006913">
    <property type="entry name" value="CENP-V/GFA"/>
</dbReference>
<comment type="similarity">
    <text evidence="1">Belongs to the Gfa family.</text>
</comment>
<dbReference type="PANTHER" id="PTHR33337:SF40">
    <property type="entry name" value="CENP-V_GFA DOMAIN-CONTAINING PROTEIN-RELATED"/>
    <property type="match status" value="1"/>
</dbReference>
<organism evidence="6 7">
    <name type="scientific">Pararhizobium mangrovi</name>
    <dbReference type="NCBI Taxonomy" id="2590452"/>
    <lineage>
        <taxon>Bacteria</taxon>
        <taxon>Pseudomonadati</taxon>
        <taxon>Pseudomonadota</taxon>
        <taxon>Alphaproteobacteria</taxon>
        <taxon>Hyphomicrobiales</taxon>
        <taxon>Rhizobiaceae</taxon>
        <taxon>Rhizobium/Agrobacterium group</taxon>
        <taxon>Pararhizobium</taxon>
    </lineage>
</organism>
<dbReference type="Pfam" id="PF04828">
    <property type="entry name" value="GFA"/>
    <property type="match status" value="1"/>
</dbReference>
<evidence type="ECO:0000259" key="5">
    <source>
        <dbReference type="PROSITE" id="PS51891"/>
    </source>
</evidence>